<evidence type="ECO:0000313" key="4">
    <source>
        <dbReference type="Proteomes" id="UP000192726"/>
    </source>
</evidence>
<feature type="region of interest" description="Disordered" evidence="1">
    <location>
        <begin position="319"/>
        <end position="370"/>
    </location>
</feature>
<name>A0A1V0U0T6_9ACTN</name>
<evidence type="ECO:0000313" key="3">
    <source>
        <dbReference type="EMBL" id="ARF58648.1"/>
    </source>
</evidence>
<dbReference type="STRING" id="553510.B1H19_34675"/>
<gene>
    <name evidence="3" type="ORF">B1H19_34675</name>
</gene>
<dbReference type="KEGG" id="sgv:B1H19_34675"/>
<accession>A0A1V0U0T6</accession>
<dbReference type="OrthoDB" id="3542505at2"/>
<feature type="compositionally biased region" description="Low complexity" evidence="1">
    <location>
        <begin position="338"/>
        <end position="370"/>
    </location>
</feature>
<dbReference type="EMBL" id="CP020569">
    <property type="protein sequence ID" value="ARF58648.1"/>
    <property type="molecule type" value="Genomic_DNA"/>
</dbReference>
<sequence>MSGRRFPHGPTSRAVLIGTSRFGHTGLPDIPSVEANLGALKAALTDPAHGLLASEHCRVVSDPADQAAVGAALSWAVREAEDLLLVYYAGHGVLDGDGLLHLALVYTDVENIGFTAVPIELLKRQVGEARARSRVLLLDCCFSGRAVSAMAEPTNLAVGQLDVSGTYTLTSTTKTAPAHAPSGARYTAFTGALLESLGAPAALTLDEIHRAVDRDLHSRGLPRPQRRSAGAAGSLALVRGPVGTPGAVPPPPRPSAPPSPPPFFPGAPAQPFHLGAPTPPPRGHKGGRPVVIAAAVGGALAVLLASSLVKGVLGAGDGASGKGGAPDGQARDGASQHTGSPSGTTPGPLGTTPGTAPPSKAAAGDGTAPAGPKVLYRDRKLSWQAATCDIGGQWIQVLDLDEPSTHAGGTGDSGSEFVNYGCGIGIQDGGPAVIAYGSEQVRAGVADARTATAADCRAAANAGGVAQTTPATKITQGTTWCVITTDNRVAKVTFTKVDTSSGGGSHPAFEMSATLWDAP</sequence>
<dbReference type="SUPFAM" id="SSF52129">
    <property type="entry name" value="Caspase-like"/>
    <property type="match status" value="1"/>
</dbReference>
<dbReference type="InterPro" id="IPR029030">
    <property type="entry name" value="Caspase-like_dom_sf"/>
</dbReference>
<dbReference type="NCBIfam" id="NF047832">
    <property type="entry name" value="caspase_w_EACC1"/>
    <property type="match status" value="1"/>
</dbReference>
<dbReference type="Proteomes" id="UP000192726">
    <property type="component" value="Chromosome"/>
</dbReference>
<dbReference type="Gene3D" id="3.40.50.1460">
    <property type="match status" value="1"/>
</dbReference>
<dbReference type="Pfam" id="PF00656">
    <property type="entry name" value="Peptidase_C14"/>
    <property type="match status" value="1"/>
</dbReference>
<feature type="compositionally biased region" description="Pro residues" evidence="1">
    <location>
        <begin position="247"/>
        <end position="265"/>
    </location>
</feature>
<dbReference type="RefSeq" id="WP_083108842.1">
    <property type="nucleotide sequence ID" value="NZ_CP020569.1"/>
</dbReference>
<feature type="domain" description="Peptidase C14 caspase" evidence="2">
    <location>
        <begin position="13"/>
        <end position="220"/>
    </location>
</feature>
<dbReference type="AlphaFoldDB" id="A0A1V0U0T6"/>
<reference evidence="3 4" key="1">
    <citation type="submission" date="2017-04" db="EMBL/GenBank/DDBJ databases">
        <title>Complete Genome Sequence of Streptomyces gilvosporeus F607, a Capable Producer of Natamycin.</title>
        <authorList>
            <person name="Zong G."/>
            <person name="Zhong C."/>
            <person name="Fu J."/>
            <person name="Qin R."/>
            <person name="Cao G."/>
        </authorList>
    </citation>
    <scope>NUCLEOTIDE SEQUENCE [LARGE SCALE GENOMIC DNA]</scope>
    <source>
        <strain evidence="3 4">F607</strain>
    </source>
</reference>
<protein>
    <recommendedName>
        <fullName evidence="2">Peptidase C14 caspase domain-containing protein</fullName>
    </recommendedName>
</protein>
<dbReference type="GO" id="GO:0004197">
    <property type="term" value="F:cysteine-type endopeptidase activity"/>
    <property type="evidence" value="ECO:0007669"/>
    <property type="project" value="InterPro"/>
</dbReference>
<organism evidence="3 4">
    <name type="scientific">Streptomyces gilvosporeus</name>
    <dbReference type="NCBI Taxonomy" id="553510"/>
    <lineage>
        <taxon>Bacteria</taxon>
        <taxon>Bacillati</taxon>
        <taxon>Actinomycetota</taxon>
        <taxon>Actinomycetes</taxon>
        <taxon>Kitasatosporales</taxon>
        <taxon>Streptomycetaceae</taxon>
        <taxon>Streptomyces</taxon>
    </lineage>
</organism>
<dbReference type="GO" id="GO:0006508">
    <property type="term" value="P:proteolysis"/>
    <property type="evidence" value="ECO:0007669"/>
    <property type="project" value="InterPro"/>
</dbReference>
<feature type="region of interest" description="Disordered" evidence="1">
    <location>
        <begin position="216"/>
        <end position="286"/>
    </location>
</feature>
<evidence type="ECO:0000256" key="1">
    <source>
        <dbReference type="SAM" id="MobiDB-lite"/>
    </source>
</evidence>
<dbReference type="InterPro" id="IPR011600">
    <property type="entry name" value="Pept_C14_caspase"/>
</dbReference>
<keyword evidence="4" id="KW-1185">Reference proteome</keyword>
<evidence type="ECO:0000259" key="2">
    <source>
        <dbReference type="Pfam" id="PF00656"/>
    </source>
</evidence>
<proteinExistence type="predicted"/>